<name>A0A9P7XL53_9FUNG</name>
<dbReference type="EMBL" id="JAHRHY010000019">
    <property type="protein sequence ID" value="KAG9062572.1"/>
    <property type="molecule type" value="Genomic_DNA"/>
</dbReference>
<dbReference type="OrthoDB" id="2315391at2759"/>
<accession>A0A9P7XL53</accession>
<protein>
    <submittedName>
        <fullName evidence="1">Uncharacterized protein</fullName>
    </submittedName>
</protein>
<proteinExistence type="predicted"/>
<evidence type="ECO:0000313" key="2">
    <source>
        <dbReference type="Proteomes" id="UP000707451"/>
    </source>
</evidence>
<keyword evidence="2" id="KW-1185">Reference proteome</keyword>
<dbReference type="AlphaFoldDB" id="A0A9P7XL53"/>
<comment type="caution">
    <text evidence="1">The sequence shown here is derived from an EMBL/GenBank/DDBJ whole genome shotgun (WGS) entry which is preliminary data.</text>
</comment>
<dbReference type="SUPFAM" id="SSF81585">
    <property type="entry name" value="PsbU/PolX domain-like"/>
    <property type="match status" value="1"/>
</dbReference>
<dbReference type="Proteomes" id="UP000707451">
    <property type="component" value="Unassembled WGS sequence"/>
</dbReference>
<gene>
    <name evidence="1" type="ORF">KI688_005487</name>
</gene>
<reference evidence="1" key="1">
    <citation type="submission" date="2021-06" db="EMBL/GenBank/DDBJ databases">
        <title>Genome Sequence of Mortierella hyaline Strain SCG-10, a Cold-Adapted, Nitrate-Reducing Fungus Isolated from Soil in Minnesota, USA.</title>
        <authorList>
            <person name="Aldossari N."/>
        </authorList>
    </citation>
    <scope>NUCLEOTIDE SEQUENCE</scope>
    <source>
        <strain evidence="1">SCG-10</strain>
    </source>
</reference>
<evidence type="ECO:0000313" key="1">
    <source>
        <dbReference type="EMBL" id="KAG9062572.1"/>
    </source>
</evidence>
<organism evidence="1 2">
    <name type="scientific">Linnemannia hyalina</name>
    <dbReference type="NCBI Taxonomy" id="64524"/>
    <lineage>
        <taxon>Eukaryota</taxon>
        <taxon>Fungi</taxon>
        <taxon>Fungi incertae sedis</taxon>
        <taxon>Mucoromycota</taxon>
        <taxon>Mortierellomycotina</taxon>
        <taxon>Mortierellomycetes</taxon>
        <taxon>Mortierellales</taxon>
        <taxon>Mortierellaceae</taxon>
        <taxon>Linnemannia</taxon>
    </lineage>
</organism>
<sequence>MALAVSKDFNWNFATLETLKHRLGDKEADQILKNMPYRSYADLVEKVPAMGSKKLDEEMGFLPYQDFRPAKRRRLE</sequence>